<name>W7TK85_9STRA</name>
<feature type="compositionally biased region" description="Basic and acidic residues" evidence="1">
    <location>
        <begin position="370"/>
        <end position="385"/>
    </location>
</feature>
<dbReference type="Proteomes" id="UP000019335">
    <property type="component" value="Chromosome 6"/>
</dbReference>
<evidence type="ECO:0000256" key="1">
    <source>
        <dbReference type="SAM" id="MobiDB-lite"/>
    </source>
</evidence>
<gene>
    <name evidence="3" type="ORF">Naga_100174g9</name>
</gene>
<reference evidence="3 4" key="1">
    <citation type="journal article" date="2014" name="Mol. Plant">
        <title>Chromosome Scale Genome Assembly and Transcriptome Profiling of Nannochloropsis gaditana in Nitrogen Depletion.</title>
        <authorList>
            <person name="Corteggiani Carpinelli E."/>
            <person name="Telatin A."/>
            <person name="Vitulo N."/>
            <person name="Forcato C."/>
            <person name="D'Angelo M."/>
            <person name="Schiavon R."/>
            <person name="Vezzi A."/>
            <person name="Giacometti G.M."/>
            <person name="Morosinotto T."/>
            <person name="Valle G."/>
        </authorList>
    </citation>
    <scope>NUCLEOTIDE SEQUENCE [LARGE SCALE GENOMIC DNA]</scope>
    <source>
        <strain evidence="3 4">B-31</strain>
    </source>
</reference>
<dbReference type="OrthoDB" id="10325705at2759"/>
<feature type="region of interest" description="Disordered" evidence="1">
    <location>
        <begin position="66"/>
        <end position="97"/>
    </location>
</feature>
<accession>W7TK85</accession>
<feature type="compositionally biased region" description="Basic and acidic residues" evidence="1">
    <location>
        <begin position="326"/>
        <end position="338"/>
    </location>
</feature>
<proteinExistence type="predicted"/>
<feature type="compositionally biased region" description="Basic and acidic residues" evidence="1">
    <location>
        <begin position="66"/>
        <end position="86"/>
    </location>
</feature>
<feature type="region of interest" description="Disordered" evidence="1">
    <location>
        <begin position="113"/>
        <end position="135"/>
    </location>
</feature>
<evidence type="ECO:0000313" key="3">
    <source>
        <dbReference type="EMBL" id="EWM27475.1"/>
    </source>
</evidence>
<keyword evidence="2" id="KW-1133">Transmembrane helix</keyword>
<feature type="transmembrane region" description="Helical" evidence="2">
    <location>
        <begin position="191"/>
        <end position="212"/>
    </location>
</feature>
<feature type="compositionally biased region" description="Basic and acidic residues" evidence="1">
    <location>
        <begin position="123"/>
        <end position="135"/>
    </location>
</feature>
<evidence type="ECO:0000313" key="4">
    <source>
        <dbReference type="Proteomes" id="UP000019335"/>
    </source>
</evidence>
<protein>
    <submittedName>
        <fullName evidence="3">Uncharacterized protein</fullName>
    </submittedName>
</protein>
<feature type="region of interest" description="Disordered" evidence="1">
    <location>
        <begin position="277"/>
        <end position="385"/>
    </location>
</feature>
<dbReference type="AlphaFoldDB" id="W7TK85"/>
<keyword evidence="2" id="KW-0812">Transmembrane</keyword>
<comment type="caution">
    <text evidence="3">The sequence shown here is derived from an EMBL/GenBank/DDBJ whole genome shotgun (WGS) entry which is preliminary data.</text>
</comment>
<dbReference type="EMBL" id="AZIL01000436">
    <property type="protein sequence ID" value="EWM27475.1"/>
    <property type="molecule type" value="Genomic_DNA"/>
</dbReference>
<organism evidence="3 4">
    <name type="scientific">Nannochloropsis gaditana</name>
    <dbReference type="NCBI Taxonomy" id="72520"/>
    <lineage>
        <taxon>Eukaryota</taxon>
        <taxon>Sar</taxon>
        <taxon>Stramenopiles</taxon>
        <taxon>Ochrophyta</taxon>
        <taxon>Eustigmatophyceae</taxon>
        <taxon>Eustigmatales</taxon>
        <taxon>Monodopsidaceae</taxon>
        <taxon>Nannochloropsis</taxon>
    </lineage>
</organism>
<sequence>MDRTYTTWAQWVLTSQFASSSIEVEASLAPFSDVSVQSMEWEMSFTAQKLMQARRMQELQMVERNIAIDRDGGGSNKDKDLHDRLSGSDSEEYNDEESAISLLRGRAKHIYPARRAGGSRENGPSRENRVERGRERPPWVQRPLSLFLGACFPCLLLARAASLLARSPMNAGNRGKSPCNGLDMDGWKTCLSAAVVAMACPLPCLWPSLWWWRKRQRHRILQRFSHFPDPVPTSSSGTSGSDGRKMGVLTACQLCAPCPLVSEVAFLEEVERLQREKEMLSGSTGTEGDDENECLDPGKSMATCNLRSDSALRDSPAKPFPPTPAEGKKENGGKRRDSVAQWQAFESWDLRPVGGGTTAVAATGPSLRAVENEKDTRTNWDRGKE</sequence>
<feature type="transmembrane region" description="Helical" evidence="2">
    <location>
        <begin position="144"/>
        <end position="165"/>
    </location>
</feature>
<keyword evidence="2" id="KW-0472">Membrane</keyword>
<evidence type="ECO:0000256" key="2">
    <source>
        <dbReference type="SAM" id="Phobius"/>
    </source>
</evidence>
<keyword evidence="4" id="KW-1185">Reference proteome</keyword>